<protein>
    <submittedName>
        <fullName evidence="3">Glycogen debranching enzyme (Alpha-1,6-glucosidase)</fullName>
    </submittedName>
</protein>
<sequence>MDYNVIKNDDIFLITDRSADIVKAEFDQNGLYRNDTRYLSKYNLLLNGEKLLVLKSETKDNLFNEILLTNAQTNQLAEGKILVKRKETLVDNVFYDNFKIKNYAHNQKKICLEIEIDADFLDIFEVRKYFKEDLERKRVKKTTTNNYLKLIYHGLDKVERSVIIASESDLCLYKQNKVKFEFELDAGEEKEITLSIKTEDSSESNPDAKAELYNNFSQIKTKVEAGYVNWTNNSLQVETDNQIFNQFLQRSSLDLKTLTSDVGYGQLPIAGIPWYAVPFGRDSIITALQTLIFKPDLSRATLKTLAAYQGKKIDPLREEEPGKIFHELRFGELANLKKIPHTPYYGTIDATPLFIVLAGEYYRWTGDLEFIKELMPNLELALSWIDKYGDKDNDLFVEFSSQTEDFTVNQGWKDSVDSSINSKGEIAVPPIALAEVQAYVYQAKLEMAEIYQELKLKEKAEKLKNEALKLKERFNQKFWNPEKEIFVLGLDKNKNQIDSLTTNPAHGYYSGIIEEKKGELFIKRLLKSDLNSGRGLRTMANSDLGYNPISYHNGSIWPHDNSLIIEGLKKYGYQKESIQLITDIFKAAADFEFLRLPELYCGFDVNEESKTVEYPTSCSPQAWAAGSAFLFLQTILGLKIDGRRDKVIINPSLPEWLNKIKVKNLSMGDKSLTFEIYKKNKEIKINEIKIPDEIKIEKIIMD</sequence>
<organism evidence="3 4">
    <name type="scientific">Halanaerobium kushneri</name>
    <dbReference type="NCBI Taxonomy" id="56779"/>
    <lineage>
        <taxon>Bacteria</taxon>
        <taxon>Bacillati</taxon>
        <taxon>Bacillota</taxon>
        <taxon>Clostridia</taxon>
        <taxon>Halanaerobiales</taxon>
        <taxon>Halanaerobiaceae</taxon>
        <taxon>Halanaerobium</taxon>
    </lineage>
</organism>
<evidence type="ECO:0000259" key="2">
    <source>
        <dbReference type="Pfam" id="PF14742"/>
    </source>
</evidence>
<gene>
    <name evidence="3" type="ORF">SAMN05421834_11410</name>
</gene>
<dbReference type="OrthoDB" id="9759959at2"/>
<evidence type="ECO:0000313" key="3">
    <source>
        <dbReference type="EMBL" id="SIR12043.1"/>
    </source>
</evidence>
<name>A0A1N6YBX1_9FIRM</name>
<dbReference type="SUPFAM" id="SSF48208">
    <property type="entry name" value="Six-hairpin glycosidases"/>
    <property type="match status" value="1"/>
</dbReference>
<reference evidence="4" key="1">
    <citation type="submission" date="2017-01" db="EMBL/GenBank/DDBJ databases">
        <authorList>
            <person name="Varghese N."/>
            <person name="Submissions S."/>
        </authorList>
    </citation>
    <scope>NUCLEOTIDE SEQUENCE [LARGE SCALE GENOMIC DNA]</scope>
    <source>
        <strain evidence="4">ATCC 700103</strain>
    </source>
</reference>
<proteinExistence type="predicted"/>
<dbReference type="InterPro" id="IPR032790">
    <property type="entry name" value="GDE_C"/>
</dbReference>
<dbReference type="Gene3D" id="1.50.10.10">
    <property type="match status" value="1"/>
</dbReference>
<feature type="domain" description="Putative glycogen debranching enzyme N-terminal" evidence="2">
    <location>
        <begin position="6"/>
        <end position="194"/>
    </location>
</feature>
<evidence type="ECO:0000259" key="1">
    <source>
        <dbReference type="Pfam" id="PF06202"/>
    </source>
</evidence>
<dbReference type="Proteomes" id="UP000185669">
    <property type="component" value="Unassembled WGS sequence"/>
</dbReference>
<dbReference type="GO" id="GO:0005975">
    <property type="term" value="P:carbohydrate metabolic process"/>
    <property type="evidence" value="ECO:0007669"/>
    <property type="project" value="InterPro"/>
</dbReference>
<keyword evidence="4" id="KW-1185">Reference proteome</keyword>
<accession>A0A1N6YBX1</accession>
<feature type="domain" description="Glycogen debranching enzyme C-terminal" evidence="1">
    <location>
        <begin position="269"/>
        <end position="626"/>
    </location>
</feature>
<dbReference type="Pfam" id="PF14742">
    <property type="entry name" value="GDE_N_bis"/>
    <property type="match status" value="1"/>
</dbReference>
<dbReference type="InterPro" id="IPR012341">
    <property type="entry name" value="6hp_glycosidase-like_sf"/>
</dbReference>
<dbReference type="Pfam" id="PF06202">
    <property type="entry name" value="GDE_C"/>
    <property type="match status" value="1"/>
</dbReference>
<dbReference type="InterPro" id="IPR008928">
    <property type="entry name" value="6-hairpin_glycosidase_sf"/>
</dbReference>
<evidence type="ECO:0000313" key="4">
    <source>
        <dbReference type="Proteomes" id="UP000185669"/>
    </source>
</evidence>
<dbReference type="InterPro" id="IPR032856">
    <property type="entry name" value="GDE_N_bis"/>
</dbReference>
<dbReference type="AlphaFoldDB" id="A0A1N6YBX1"/>
<dbReference type="RefSeq" id="WP_076545319.1">
    <property type="nucleotide sequence ID" value="NZ_FTNC01000014.1"/>
</dbReference>
<dbReference type="STRING" id="56779.SAMN05421834_11410"/>
<dbReference type="EMBL" id="FTNC01000014">
    <property type="protein sequence ID" value="SIR12043.1"/>
    <property type="molecule type" value="Genomic_DNA"/>
</dbReference>